<reference evidence="8 9" key="1">
    <citation type="submission" date="2017-05" db="EMBL/GenBank/DDBJ databases">
        <title>Vagococcus spp. assemblies.</title>
        <authorList>
            <person name="Gulvik C.A."/>
        </authorList>
    </citation>
    <scope>NUCLEOTIDE SEQUENCE [LARGE SCALE GENOMIC DNA]</scope>
    <source>
        <strain evidence="8 9">NCFB 2497</strain>
    </source>
</reference>
<dbReference type="GO" id="GO:0022857">
    <property type="term" value="F:transmembrane transporter activity"/>
    <property type="evidence" value="ECO:0007669"/>
    <property type="project" value="TreeGrafter"/>
</dbReference>
<dbReference type="GeneID" id="63145046"/>
<keyword evidence="9" id="KW-1185">Reference proteome</keyword>
<feature type="domain" description="ABC3 transporter permease C-terminal" evidence="6">
    <location>
        <begin position="356"/>
        <end position="506"/>
    </location>
</feature>
<dbReference type="Pfam" id="PF12704">
    <property type="entry name" value="MacB_PCD"/>
    <property type="match status" value="1"/>
</dbReference>
<proteinExistence type="predicted"/>
<keyword evidence="4" id="KW-1133">Transmembrane helix</keyword>
<dbReference type="Proteomes" id="UP000288197">
    <property type="component" value="Unassembled WGS sequence"/>
</dbReference>
<dbReference type="GO" id="GO:0005886">
    <property type="term" value="C:plasma membrane"/>
    <property type="evidence" value="ECO:0007669"/>
    <property type="project" value="UniProtKB-SubCell"/>
</dbReference>
<comment type="caution">
    <text evidence="8">The sequence shown here is derived from an EMBL/GenBank/DDBJ whole genome shotgun (WGS) entry which is preliminary data.</text>
</comment>
<evidence type="ECO:0000313" key="9">
    <source>
        <dbReference type="Proteomes" id="UP000288197"/>
    </source>
</evidence>
<dbReference type="Pfam" id="PF02687">
    <property type="entry name" value="FtsX"/>
    <property type="match status" value="1"/>
</dbReference>
<dbReference type="InterPro" id="IPR025857">
    <property type="entry name" value="MacB_PCD"/>
</dbReference>
<sequence>MNYFKRGMASITRRKGKSLILFAVIFILGNVMAGAIAIDQGTKSVESTIKKKLGSVATVTMDYEKLDKDAADDDSVYEKMTNPSEKTLNEIGKLDEVSYYDYSYTSFINTVNFKMAQSENENFMMGDGETSFFNLKGVNFNEVLDAKNKIIAINDGRVFEKEEIEKAKNVVLISEQVAKENNVRVGDKIVLDYNSFSGMMMRSDGEEVEAKPVKKDYQAEVIGVFSVLQSEKKSNKKNDSASMNAESNYMDRVNSIYAPNGFVTNLTKETQLLEFENQPEMYEGQTKEEFEKNLDEFNYGQATYTLKSPEVAEDFRINADKILKDAKNKYSKVLISSDQYTQVAGPVKGMSKISKLVLIISVLASILIITLVTILFLRDRKHELGIYLSLGEKRSKVVGQIVFEVVVVAFVAITISVFTGNMLAKGFSNSLIQSQKTEQVDNGMGYNMDDYELARLTNSSISEDDVIDAYNISLNPTYILLFYVVGIGVVLVSTVAPLIYIMRLNPKKIMM</sequence>
<evidence type="ECO:0000256" key="5">
    <source>
        <dbReference type="ARBA" id="ARBA00023136"/>
    </source>
</evidence>
<evidence type="ECO:0000259" key="6">
    <source>
        <dbReference type="Pfam" id="PF02687"/>
    </source>
</evidence>
<dbReference type="OrthoDB" id="9812886at2"/>
<keyword evidence="5" id="KW-0472">Membrane</keyword>
<dbReference type="EMBL" id="NGJX01000002">
    <property type="protein sequence ID" value="RSU04393.1"/>
    <property type="molecule type" value="Genomic_DNA"/>
</dbReference>
<evidence type="ECO:0000256" key="3">
    <source>
        <dbReference type="ARBA" id="ARBA00022692"/>
    </source>
</evidence>
<keyword evidence="3" id="KW-0812">Transmembrane</keyword>
<dbReference type="AlphaFoldDB" id="A0A369B242"/>
<protein>
    <submittedName>
        <fullName evidence="8">Uncharacterized protein</fullName>
    </submittedName>
</protein>
<keyword evidence="2" id="KW-1003">Cell membrane</keyword>
<dbReference type="RefSeq" id="WP_114288414.1">
    <property type="nucleotide sequence ID" value="NZ_CP081459.1"/>
</dbReference>
<feature type="domain" description="MacB-like periplasmic core" evidence="7">
    <location>
        <begin position="20"/>
        <end position="232"/>
    </location>
</feature>
<evidence type="ECO:0000259" key="7">
    <source>
        <dbReference type="Pfam" id="PF12704"/>
    </source>
</evidence>
<evidence type="ECO:0000313" key="8">
    <source>
        <dbReference type="EMBL" id="RSU04393.1"/>
    </source>
</evidence>
<dbReference type="PANTHER" id="PTHR30572:SF9">
    <property type="entry name" value="ABC TRANSPORTER PERMEASE PROTEIN"/>
    <property type="match status" value="1"/>
</dbReference>
<evidence type="ECO:0000256" key="2">
    <source>
        <dbReference type="ARBA" id="ARBA00022475"/>
    </source>
</evidence>
<gene>
    <name evidence="8" type="ORF">CBF32_03175</name>
</gene>
<dbReference type="PANTHER" id="PTHR30572">
    <property type="entry name" value="MEMBRANE COMPONENT OF TRANSPORTER-RELATED"/>
    <property type="match status" value="1"/>
</dbReference>
<comment type="subcellular location">
    <subcellularLocation>
        <location evidence="1">Cell membrane</location>
        <topology evidence="1">Multi-pass membrane protein</topology>
    </subcellularLocation>
</comment>
<evidence type="ECO:0000256" key="1">
    <source>
        <dbReference type="ARBA" id="ARBA00004651"/>
    </source>
</evidence>
<dbReference type="InterPro" id="IPR050250">
    <property type="entry name" value="Macrolide_Exporter_MacB"/>
</dbReference>
<evidence type="ECO:0000256" key="4">
    <source>
        <dbReference type="ARBA" id="ARBA00022989"/>
    </source>
</evidence>
<organism evidence="8 9">
    <name type="scientific">Vagococcus fluvialis</name>
    <dbReference type="NCBI Taxonomy" id="2738"/>
    <lineage>
        <taxon>Bacteria</taxon>
        <taxon>Bacillati</taxon>
        <taxon>Bacillota</taxon>
        <taxon>Bacilli</taxon>
        <taxon>Lactobacillales</taxon>
        <taxon>Enterococcaceae</taxon>
        <taxon>Vagococcus</taxon>
    </lineage>
</organism>
<accession>A0A369B242</accession>
<name>A0A369B242_9ENTE</name>
<dbReference type="InterPro" id="IPR003838">
    <property type="entry name" value="ABC3_permease_C"/>
</dbReference>